<keyword evidence="8" id="KW-1185">Reference proteome</keyword>
<evidence type="ECO:0000256" key="2">
    <source>
        <dbReference type="ARBA" id="ARBA00013194"/>
    </source>
</evidence>
<evidence type="ECO:0000259" key="6">
    <source>
        <dbReference type="PROSITE" id="PS50072"/>
    </source>
</evidence>
<reference evidence="7" key="1">
    <citation type="submission" date="2021-06" db="EMBL/GenBank/DDBJ databases">
        <authorList>
            <person name="Hodson N. C."/>
            <person name="Mongue J. A."/>
            <person name="Jaron S. K."/>
        </authorList>
    </citation>
    <scope>NUCLEOTIDE SEQUENCE</scope>
</reference>
<dbReference type="GO" id="GO:0016018">
    <property type="term" value="F:cyclosporin A binding"/>
    <property type="evidence" value="ECO:0007669"/>
    <property type="project" value="TreeGrafter"/>
</dbReference>
<keyword evidence="3" id="KW-0697">Rotamase</keyword>
<proteinExistence type="predicted"/>
<comment type="caution">
    <text evidence="7">The sequence shown here is derived from an EMBL/GenBank/DDBJ whole genome shotgun (WGS) entry which is preliminary data.</text>
</comment>
<dbReference type="EC" id="5.2.1.8" evidence="2"/>
<dbReference type="GO" id="GO:0006457">
    <property type="term" value="P:protein folding"/>
    <property type="evidence" value="ECO:0007669"/>
    <property type="project" value="InterPro"/>
</dbReference>
<dbReference type="GO" id="GO:0003755">
    <property type="term" value="F:peptidyl-prolyl cis-trans isomerase activity"/>
    <property type="evidence" value="ECO:0007669"/>
    <property type="project" value="UniProtKB-KW"/>
</dbReference>
<dbReference type="InterPro" id="IPR002130">
    <property type="entry name" value="Cyclophilin-type_PPIase_dom"/>
</dbReference>
<keyword evidence="5" id="KW-1133">Transmembrane helix</keyword>
<feature type="transmembrane region" description="Helical" evidence="5">
    <location>
        <begin position="86"/>
        <end position="117"/>
    </location>
</feature>
<dbReference type="FunFam" id="2.40.100.10:FF:000001">
    <property type="entry name" value="Peptidyl-prolyl cis-trans isomerase"/>
    <property type="match status" value="1"/>
</dbReference>
<dbReference type="InterPro" id="IPR020892">
    <property type="entry name" value="Cyclophilin-type_PPIase_CS"/>
</dbReference>
<sequence length="384" mass="42394">MSYDSISTAIHRTICMNTTSCEQGIPSKMAHLKLTLTVLLQQLCWILTAGLPVAPPGMGSSPKAEAATDKDPLEDFYEKNKNTVDIMVYVFAGFGAVVTLFLIVWLIHCLCCCCCCCRNEKLHVVRPTWQGKGAQRRYIALILAGKVIPCFYSLVEVGILLAASSRAFDSNETLKNQANLDNLKIPKRCLQCEQLLADARKGPKVTHKVWFDVTIDGSSLGRIHIGLFGGTVPRTVKNFYELCKGKYVGVKFHRIIQGFMIQGGDFGRGDGTGGESIYGQVFPDENFKLKHYGAGWVSMANRGPDTNGSQFFITTRKAEELDGGFVVFGKVLEGMDIVKNIEKVRTVPNEEGFGNFPIQDVTIIKVGYEEVDTLFGVSRTDSIY</sequence>
<dbReference type="AlphaFoldDB" id="A0A8J2LCS9"/>
<evidence type="ECO:0000313" key="8">
    <source>
        <dbReference type="Proteomes" id="UP000708208"/>
    </source>
</evidence>
<accession>A0A8J2LCS9</accession>
<protein>
    <recommendedName>
        <fullName evidence="2">peptidylprolyl isomerase</fullName>
        <ecNumber evidence="2">5.2.1.8</ecNumber>
    </recommendedName>
</protein>
<evidence type="ECO:0000256" key="5">
    <source>
        <dbReference type="SAM" id="Phobius"/>
    </source>
</evidence>
<dbReference type="GO" id="GO:0005737">
    <property type="term" value="C:cytoplasm"/>
    <property type="evidence" value="ECO:0007669"/>
    <property type="project" value="TreeGrafter"/>
</dbReference>
<evidence type="ECO:0000256" key="3">
    <source>
        <dbReference type="ARBA" id="ARBA00023110"/>
    </source>
</evidence>
<keyword evidence="4" id="KW-0413">Isomerase</keyword>
<name>A0A8J2LCS9_9HEXA</name>
<feature type="transmembrane region" description="Helical" evidence="5">
    <location>
        <begin position="138"/>
        <end position="163"/>
    </location>
</feature>
<dbReference type="PROSITE" id="PS50072">
    <property type="entry name" value="CSA_PPIASE_2"/>
    <property type="match status" value="1"/>
</dbReference>
<keyword evidence="5" id="KW-0812">Transmembrane</keyword>
<evidence type="ECO:0000256" key="1">
    <source>
        <dbReference type="ARBA" id="ARBA00000971"/>
    </source>
</evidence>
<dbReference type="PROSITE" id="PS00170">
    <property type="entry name" value="CSA_PPIASE_1"/>
    <property type="match status" value="1"/>
</dbReference>
<evidence type="ECO:0000313" key="7">
    <source>
        <dbReference type="EMBL" id="CAG7829661.1"/>
    </source>
</evidence>
<dbReference type="PANTHER" id="PTHR11071">
    <property type="entry name" value="PEPTIDYL-PROLYL CIS-TRANS ISOMERASE"/>
    <property type="match status" value="1"/>
</dbReference>
<comment type="catalytic activity">
    <reaction evidence="1">
        <text>[protein]-peptidylproline (omega=180) = [protein]-peptidylproline (omega=0)</text>
        <dbReference type="Rhea" id="RHEA:16237"/>
        <dbReference type="Rhea" id="RHEA-COMP:10747"/>
        <dbReference type="Rhea" id="RHEA-COMP:10748"/>
        <dbReference type="ChEBI" id="CHEBI:83833"/>
        <dbReference type="ChEBI" id="CHEBI:83834"/>
        <dbReference type="EC" id="5.2.1.8"/>
    </reaction>
</comment>
<dbReference type="EMBL" id="CAJVCH010552432">
    <property type="protein sequence ID" value="CAG7829661.1"/>
    <property type="molecule type" value="Genomic_DNA"/>
</dbReference>
<gene>
    <name evidence="7" type="ORF">AFUS01_LOCUS39515</name>
</gene>
<dbReference type="PANTHER" id="PTHR11071:SF561">
    <property type="entry name" value="PEPTIDYL-PROLYL CIS-TRANS ISOMERASE D-RELATED"/>
    <property type="match status" value="1"/>
</dbReference>
<organism evidence="7 8">
    <name type="scientific">Allacma fusca</name>
    <dbReference type="NCBI Taxonomy" id="39272"/>
    <lineage>
        <taxon>Eukaryota</taxon>
        <taxon>Metazoa</taxon>
        <taxon>Ecdysozoa</taxon>
        <taxon>Arthropoda</taxon>
        <taxon>Hexapoda</taxon>
        <taxon>Collembola</taxon>
        <taxon>Symphypleona</taxon>
        <taxon>Sminthuridae</taxon>
        <taxon>Allacma</taxon>
    </lineage>
</organism>
<dbReference type="Proteomes" id="UP000708208">
    <property type="component" value="Unassembled WGS sequence"/>
</dbReference>
<feature type="domain" description="PPIase cyclophilin-type" evidence="6">
    <location>
        <begin position="210"/>
        <end position="368"/>
    </location>
</feature>
<dbReference type="Pfam" id="PF00160">
    <property type="entry name" value="Pro_isomerase"/>
    <property type="match status" value="1"/>
</dbReference>
<keyword evidence="5" id="KW-0472">Membrane</keyword>
<evidence type="ECO:0000256" key="4">
    <source>
        <dbReference type="ARBA" id="ARBA00023235"/>
    </source>
</evidence>